<keyword evidence="4 12" id="KW-0863">Zinc-finger</keyword>
<dbReference type="FunFam" id="1.10.10.60:FF:000437">
    <property type="entry name" value="pathogenesis-related homeodomain protein"/>
    <property type="match status" value="1"/>
</dbReference>
<dbReference type="Gramene" id="KGN65483">
    <property type="protein sequence ID" value="KGN65483"/>
    <property type="gene ID" value="Csa_1G424880"/>
</dbReference>
<dbReference type="eggNOG" id="KOG4299">
    <property type="taxonomic scope" value="Eukaryota"/>
</dbReference>
<keyword evidence="3" id="KW-0479">Metal-binding</keyword>
<feature type="region of interest" description="Disordered" evidence="14">
    <location>
        <begin position="329"/>
        <end position="384"/>
    </location>
</feature>
<name>A0A0A0LUQ1_CUCSA</name>
<feature type="compositionally biased region" description="Basic residues" evidence="14">
    <location>
        <begin position="129"/>
        <end position="140"/>
    </location>
</feature>
<dbReference type="OMA" id="EDWGPAK"/>
<feature type="compositionally biased region" description="Low complexity" evidence="14">
    <location>
        <begin position="372"/>
        <end position="383"/>
    </location>
</feature>
<evidence type="ECO:0000256" key="13">
    <source>
        <dbReference type="RuleBase" id="RU000682"/>
    </source>
</evidence>
<dbReference type="PROSITE" id="PS01359">
    <property type="entry name" value="ZF_PHD_1"/>
    <property type="match status" value="1"/>
</dbReference>
<sequence length="714" mass="81095">MRGAGKRLMEESEKCSHSKLESGSELIFSLKLTRCSKISHSKQKKSRMKSHSQAICSTFKRRPLPKSLSKGNKNVTIRQLAGKKFLLKKLDTKPSKELLLSKLQGEKSLSSTNTKGNAEKVEPVVKINQQRKRKKNKGKKEKVELDEASRLQRRTRYLIIKMKLEQNLIDAYSGEGWKGQSREKIRPEKELQRAMKQILKCKLGIRDAIRQLDLLGSVGCIEDSVIGPDGSVYHEHIFCAKCKLREAFPDNDIILCDGTCNCAFHQKCLDPPLDTKSIPPGDQGWFCKFCECKMEILEGMNAHLGTRFSLNIGWEDIFKEEAAFPDGGNALLNHEEDWPSDDSEDDDYDPDKKENCHDNASEEENDKEVLEESSSSTSLSWSLDGEDLVSGNGIGCEDHFGAGTSIVSDGSNEEGITCGRRQRHAVDYKKLYDEMFGKDTPAHEQEVSEDEDWGPAKRRRREKECDAASTLMSLCESEKKSQDIDMEAEKKLLNSHGRSFFRIPRHAVEKLRKVFADNELPSRDVKENLSKELGLDAEKVSKWFKNARYSALRTRKAEGATQPHSSHKTSNELRLADSKEMSKNLLSLENAPIKELQLKLHGSHSKKKQHRKSSHVSSNYNKDAFDFGDDISLKNLLKKRKTKVKKRVNFVARGEGQAAELEMERLCKIKGRLETMKQKLLRLSKRKDDGILDRSHMIEQSIVYVPVAVLKEKV</sequence>
<evidence type="ECO:0000256" key="7">
    <source>
        <dbReference type="ARBA" id="ARBA00023125"/>
    </source>
</evidence>
<protein>
    <recommendedName>
        <fullName evidence="19">Pathogenesis-related homeodomain protein</fullName>
    </recommendedName>
</protein>
<accession>A0A0A0LUQ1</accession>
<dbReference type="GO" id="GO:0010557">
    <property type="term" value="P:positive regulation of macromolecule biosynthetic process"/>
    <property type="evidence" value="ECO:0007669"/>
    <property type="project" value="UniProtKB-ARBA"/>
</dbReference>
<dbReference type="GO" id="GO:0043565">
    <property type="term" value="F:sequence-specific DNA binding"/>
    <property type="evidence" value="ECO:0007669"/>
    <property type="project" value="UniProtKB-ARBA"/>
</dbReference>
<evidence type="ECO:0000259" key="15">
    <source>
        <dbReference type="PROSITE" id="PS50016"/>
    </source>
</evidence>
<dbReference type="PROSITE" id="PS50016">
    <property type="entry name" value="ZF_PHD_2"/>
    <property type="match status" value="1"/>
</dbReference>
<evidence type="ECO:0000256" key="8">
    <source>
        <dbReference type="ARBA" id="ARBA00023155"/>
    </source>
</evidence>
<dbReference type="Proteomes" id="UP000029981">
    <property type="component" value="Chromosome 1"/>
</dbReference>
<dbReference type="CDD" id="cd15504">
    <property type="entry name" value="PHD_PRHA_like"/>
    <property type="match status" value="1"/>
</dbReference>
<comment type="subcellular location">
    <subcellularLocation>
        <location evidence="1 11 13">Nucleus</location>
    </subcellularLocation>
</comment>
<keyword evidence="7 11" id="KW-0238">DNA-binding</keyword>
<feature type="compositionally biased region" description="Basic residues" evidence="14">
    <location>
        <begin position="601"/>
        <end position="614"/>
    </location>
</feature>
<dbReference type="SUPFAM" id="SSF57903">
    <property type="entry name" value="FYVE/PHD zinc finger"/>
    <property type="match status" value="1"/>
</dbReference>
<dbReference type="Pfam" id="PF00046">
    <property type="entry name" value="Homeodomain"/>
    <property type="match status" value="1"/>
</dbReference>
<organism evidence="17 18">
    <name type="scientific">Cucumis sativus</name>
    <name type="common">Cucumber</name>
    <dbReference type="NCBI Taxonomy" id="3659"/>
    <lineage>
        <taxon>Eukaryota</taxon>
        <taxon>Viridiplantae</taxon>
        <taxon>Streptophyta</taxon>
        <taxon>Embryophyta</taxon>
        <taxon>Tracheophyta</taxon>
        <taxon>Spermatophyta</taxon>
        <taxon>Magnoliopsida</taxon>
        <taxon>eudicotyledons</taxon>
        <taxon>Gunneridae</taxon>
        <taxon>Pentapetalae</taxon>
        <taxon>rosids</taxon>
        <taxon>fabids</taxon>
        <taxon>Cucurbitales</taxon>
        <taxon>Cucurbitaceae</taxon>
        <taxon>Benincaseae</taxon>
        <taxon>Cucumis</taxon>
    </lineage>
</organism>
<evidence type="ECO:0000313" key="18">
    <source>
        <dbReference type="Proteomes" id="UP000029981"/>
    </source>
</evidence>
<feature type="domain" description="Homeobox" evidence="16">
    <location>
        <begin position="494"/>
        <end position="554"/>
    </location>
</feature>
<feature type="compositionally biased region" description="Acidic residues" evidence="14">
    <location>
        <begin position="338"/>
        <end position="349"/>
    </location>
</feature>
<dbReference type="SMART" id="SM00249">
    <property type="entry name" value="PHD"/>
    <property type="match status" value="1"/>
</dbReference>
<dbReference type="SUPFAM" id="SSF46689">
    <property type="entry name" value="Homeodomain-like"/>
    <property type="match status" value="1"/>
</dbReference>
<evidence type="ECO:0000256" key="2">
    <source>
        <dbReference type="ARBA" id="ARBA00007427"/>
    </source>
</evidence>
<dbReference type="SMART" id="SM00389">
    <property type="entry name" value="HOX"/>
    <property type="match status" value="1"/>
</dbReference>
<feature type="region of interest" description="Disordered" evidence="14">
    <location>
        <begin position="107"/>
        <end position="146"/>
    </location>
</feature>
<evidence type="ECO:0000259" key="16">
    <source>
        <dbReference type="PROSITE" id="PS50071"/>
    </source>
</evidence>
<reference evidence="17 18" key="1">
    <citation type="journal article" date="2009" name="Nat. Genet.">
        <title>The genome of the cucumber, Cucumis sativus L.</title>
        <authorList>
            <person name="Huang S."/>
            <person name="Li R."/>
            <person name="Zhang Z."/>
            <person name="Li L."/>
            <person name="Gu X."/>
            <person name="Fan W."/>
            <person name="Lucas W.J."/>
            <person name="Wang X."/>
            <person name="Xie B."/>
            <person name="Ni P."/>
            <person name="Ren Y."/>
            <person name="Zhu H."/>
            <person name="Li J."/>
            <person name="Lin K."/>
            <person name="Jin W."/>
            <person name="Fei Z."/>
            <person name="Li G."/>
            <person name="Staub J."/>
            <person name="Kilian A."/>
            <person name="van der Vossen E.A."/>
            <person name="Wu Y."/>
            <person name="Guo J."/>
            <person name="He J."/>
            <person name="Jia Z."/>
            <person name="Ren Y."/>
            <person name="Tian G."/>
            <person name="Lu Y."/>
            <person name="Ruan J."/>
            <person name="Qian W."/>
            <person name="Wang M."/>
            <person name="Huang Q."/>
            <person name="Li B."/>
            <person name="Xuan Z."/>
            <person name="Cao J."/>
            <person name="Asan"/>
            <person name="Wu Z."/>
            <person name="Zhang J."/>
            <person name="Cai Q."/>
            <person name="Bai Y."/>
            <person name="Zhao B."/>
            <person name="Han Y."/>
            <person name="Li Y."/>
            <person name="Li X."/>
            <person name="Wang S."/>
            <person name="Shi Q."/>
            <person name="Liu S."/>
            <person name="Cho W.K."/>
            <person name="Kim J.Y."/>
            <person name="Xu Y."/>
            <person name="Heller-Uszynska K."/>
            <person name="Miao H."/>
            <person name="Cheng Z."/>
            <person name="Zhang S."/>
            <person name="Wu J."/>
            <person name="Yang Y."/>
            <person name="Kang H."/>
            <person name="Li M."/>
            <person name="Liang H."/>
            <person name="Ren X."/>
            <person name="Shi Z."/>
            <person name="Wen M."/>
            <person name="Jian M."/>
            <person name="Yang H."/>
            <person name="Zhang G."/>
            <person name="Yang Z."/>
            <person name="Chen R."/>
            <person name="Liu S."/>
            <person name="Li J."/>
            <person name="Ma L."/>
            <person name="Liu H."/>
            <person name="Zhou Y."/>
            <person name="Zhao J."/>
            <person name="Fang X."/>
            <person name="Li G."/>
            <person name="Fang L."/>
            <person name="Li Y."/>
            <person name="Liu D."/>
            <person name="Zheng H."/>
            <person name="Zhang Y."/>
            <person name="Qin N."/>
            <person name="Li Z."/>
            <person name="Yang G."/>
            <person name="Yang S."/>
            <person name="Bolund L."/>
            <person name="Kristiansen K."/>
            <person name="Zheng H."/>
            <person name="Li S."/>
            <person name="Zhang X."/>
            <person name="Yang H."/>
            <person name="Wang J."/>
            <person name="Sun R."/>
            <person name="Zhang B."/>
            <person name="Jiang S."/>
            <person name="Wang J."/>
            <person name="Du Y."/>
            <person name="Li S."/>
        </authorList>
    </citation>
    <scope>NUCLEOTIDE SEQUENCE [LARGE SCALE GENOMIC DNA]</scope>
    <source>
        <strain evidence="18">cv. 9930</strain>
    </source>
</reference>
<feature type="compositionally biased region" description="Acidic residues" evidence="14">
    <location>
        <begin position="361"/>
        <end position="371"/>
    </location>
</feature>
<evidence type="ECO:0000256" key="1">
    <source>
        <dbReference type="ARBA" id="ARBA00004123"/>
    </source>
</evidence>
<feature type="region of interest" description="Disordered" evidence="14">
    <location>
        <begin position="439"/>
        <end position="461"/>
    </location>
</feature>
<keyword evidence="5" id="KW-0862">Zinc</keyword>
<dbReference type="KEGG" id="csv:101212164"/>
<feature type="region of interest" description="Disordered" evidence="14">
    <location>
        <begin position="1"/>
        <end position="21"/>
    </location>
</feature>
<gene>
    <name evidence="17" type="ORF">Csa_1G424880</name>
</gene>
<dbReference type="InterPro" id="IPR013083">
    <property type="entry name" value="Znf_RING/FYVE/PHD"/>
</dbReference>
<evidence type="ECO:0000256" key="6">
    <source>
        <dbReference type="ARBA" id="ARBA00023015"/>
    </source>
</evidence>
<dbReference type="GO" id="GO:0005634">
    <property type="term" value="C:nucleus"/>
    <property type="evidence" value="ECO:0000318"/>
    <property type="project" value="GO_Central"/>
</dbReference>
<dbReference type="InterPro" id="IPR019787">
    <property type="entry name" value="Znf_PHD-finger"/>
</dbReference>
<reference evidence="17 18" key="3">
    <citation type="journal article" date="2010" name="BMC Genomics">
        <title>Transcriptome sequencing and comparative analysis of cucumber flowers with different sex types.</title>
        <authorList>
            <person name="Guo S."/>
            <person name="Zheng Y."/>
            <person name="Joung J.G."/>
            <person name="Liu S."/>
            <person name="Zhang Z."/>
            <person name="Crasta O.R."/>
            <person name="Sobral B.W."/>
            <person name="Xu Y."/>
            <person name="Huang S."/>
            <person name="Fei Z."/>
        </authorList>
    </citation>
    <scope>NUCLEOTIDE SEQUENCE [LARGE SCALE GENOMIC DNA]</scope>
    <source>
        <strain evidence="18">cv. 9930</strain>
    </source>
</reference>
<evidence type="ECO:0000256" key="9">
    <source>
        <dbReference type="ARBA" id="ARBA00023163"/>
    </source>
</evidence>
<keyword evidence="9" id="KW-0804">Transcription</keyword>
<dbReference type="CDD" id="cd00086">
    <property type="entry name" value="homeodomain"/>
    <property type="match status" value="1"/>
</dbReference>
<keyword evidence="8 11" id="KW-0371">Homeobox</keyword>
<reference evidence="17 18" key="2">
    <citation type="journal article" date="2009" name="PLoS ONE">
        <title>An integrated genetic and cytogenetic map of the cucumber genome.</title>
        <authorList>
            <person name="Ren Y."/>
            <person name="Zhang Z."/>
            <person name="Liu J."/>
            <person name="Staub J.E."/>
            <person name="Han Y."/>
            <person name="Cheng Z."/>
            <person name="Li X."/>
            <person name="Lu J."/>
            <person name="Miao H."/>
            <person name="Kang H."/>
            <person name="Xie B."/>
            <person name="Gu X."/>
            <person name="Wang X."/>
            <person name="Du Y."/>
            <person name="Jin W."/>
            <person name="Huang S."/>
        </authorList>
    </citation>
    <scope>NUCLEOTIDE SEQUENCE [LARGE SCALE GENOMIC DNA]</scope>
    <source>
        <strain evidence="18">cv. 9930</strain>
    </source>
</reference>
<reference evidence="17 18" key="4">
    <citation type="journal article" date="2011" name="BMC Genomics">
        <title>RNA-Seq improves annotation of protein-coding genes in the cucumber genome.</title>
        <authorList>
            <person name="Li Z."/>
            <person name="Zhang Z."/>
            <person name="Yan P."/>
            <person name="Huang S."/>
            <person name="Fei Z."/>
            <person name="Lin K."/>
        </authorList>
    </citation>
    <scope>NUCLEOTIDE SEQUENCE [LARGE SCALE GENOMIC DNA]</scope>
    <source>
        <strain evidence="18">cv. 9930</strain>
    </source>
</reference>
<evidence type="ECO:0000313" key="17">
    <source>
        <dbReference type="EMBL" id="KGN65483.1"/>
    </source>
</evidence>
<dbReference type="GO" id="GO:0006355">
    <property type="term" value="P:regulation of DNA-templated transcription"/>
    <property type="evidence" value="ECO:0007669"/>
    <property type="project" value="UniProtKB-ARBA"/>
</dbReference>
<evidence type="ECO:0000256" key="5">
    <source>
        <dbReference type="ARBA" id="ARBA00022833"/>
    </source>
</evidence>
<evidence type="ECO:0000256" key="14">
    <source>
        <dbReference type="SAM" id="MobiDB-lite"/>
    </source>
</evidence>
<dbReference type="GO" id="GO:0045814">
    <property type="term" value="P:negative regulation of gene expression, epigenetic"/>
    <property type="evidence" value="ECO:0000318"/>
    <property type="project" value="GO_Central"/>
</dbReference>
<comment type="similarity">
    <text evidence="2">Belongs to the PHD-associated homeobox family.</text>
</comment>
<feature type="DNA-binding region" description="Homeobox" evidence="11">
    <location>
        <begin position="496"/>
        <end position="555"/>
    </location>
</feature>
<keyword evidence="10 11" id="KW-0539">Nucleus</keyword>
<dbReference type="Pfam" id="PF00628">
    <property type="entry name" value="PHD"/>
    <property type="match status" value="1"/>
</dbReference>
<dbReference type="PANTHER" id="PTHR12628">
    <property type="entry name" value="POLYCOMB-LIKE TRANSCRIPTION FACTOR"/>
    <property type="match status" value="1"/>
</dbReference>
<dbReference type="GO" id="GO:0003677">
    <property type="term" value="F:DNA binding"/>
    <property type="evidence" value="ECO:0000318"/>
    <property type="project" value="GO_Central"/>
</dbReference>
<feature type="compositionally biased region" description="Polar residues" evidence="14">
    <location>
        <begin position="107"/>
        <end position="116"/>
    </location>
</feature>
<dbReference type="InterPro" id="IPR011011">
    <property type="entry name" value="Znf_FYVE_PHD"/>
</dbReference>
<dbReference type="PROSITE" id="PS50071">
    <property type="entry name" value="HOMEOBOX_2"/>
    <property type="match status" value="1"/>
</dbReference>
<dbReference type="GO" id="GO:0008270">
    <property type="term" value="F:zinc ion binding"/>
    <property type="evidence" value="ECO:0007669"/>
    <property type="project" value="UniProtKB-KW"/>
</dbReference>
<dbReference type="InterPro" id="IPR001356">
    <property type="entry name" value="HD"/>
</dbReference>
<feature type="compositionally biased region" description="Basic and acidic residues" evidence="14">
    <location>
        <begin position="350"/>
        <end position="360"/>
    </location>
</feature>
<dbReference type="Gene3D" id="3.30.40.10">
    <property type="entry name" value="Zinc/RING finger domain, C3HC4 (zinc finger)"/>
    <property type="match status" value="1"/>
</dbReference>
<dbReference type="InterPro" id="IPR001965">
    <property type="entry name" value="Znf_PHD"/>
</dbReference>
<dbReference type="GO" id="GO:0003682">
    <property type="term" value="F:chromatin binding"/>
    <property type="evidence" value="ECO:0000318"/>
    <property type="project" value="GO_Central"/>
</dbReference>
<dbReference type="STRING" id="3659.A0A0A0LUQ1"/>
<proteinExistence type="inferred from homology"/>
<evidence type="ECO:0000256" key="12">
    <source>
        <dbReference type="PROSITE-ProRule" id="PRU00146"/>
    </source>
</evidence>
<dbReference type="AlphaFoldDB" id="A0A0A0LUQ1"/>
<feature type="compositionally biased region" description="Basic and acidic residues" evidence="14">
    <location>
        <begin position="7"/>
        <end position="21"/>
    </location>
</feature>
<evidence type="ECO:0000256" key="4">
    <source>
        <dbReference type="ARBA" id="ARBA00022771"/>
    </source>
</evidence>
<evidence type="ECO:0000256" key="3">
    <source>
        <dbReference type="ARBA" id="ARBA00022723"/>
    </source>
</evidence>
<dbReference type="Gene3D" id="1.10.10.60">
    <property type="entry name" value="Homeodomain-like"/>
    <property type="match status" value="1"/>
</dbReference>
<dbReference type="PANTHER" id="PTHR12628:SF10">
    <property type="entry name" value="HOMEOBOX DOMAIN-CONTAINING PROTEIN"/>
    <property type="match status" value="1"/>
</dbReference>
<evidence type="ECO:0008006" key="19">
    <source>
        <dbReference type="Google" id="ProtNLM"/>
    </source>
</evidence>
<dbReference type="OrthoDB" id="1903104at2759"/>
<keyword evidence="6" id="KW-0805">Transcription regulation</keyword>
<feature type="region of interest" description="Disordered" evidence="14">
    <location>
        <begin position="554"/>
        <end position="576"/>
    </location>
</feature>
<dbReference type="InterPro" id="IPR045876">
    <property type="entry name" value="PRHA-like_PHD-finger"/>
</dbReference>
<keyword evidence="18" id="KW-1185">Reference proteome</keyword>
<dbReference type="FunFam" id="3.30.40.10:FF:000270">
    <property type="entry name" value="pathogenesis-related homeodomain protein-like"/>
    <property type="match status" value="1"/>
</dbReference>
<feature type="domain" description="PHD-type" evidence="15">
    <location>
        <begin position="236"/>
        <end position="293"/>
    </location>
</feature>
<feature type="region of interest" description="Disordered" evidence="14">
    <location>
        <begin position="600"/>
        <end position="619"/>
    </location>
</feature>
<evidence type="ECO:0000256" key="11">
    <source>
        <dbReference type="PROSITE-ProRule" id="PRU00108"/>
    </source>
</evidence>
<dbReference type="InterPro" id="IPR009057">
    <property type="entry name" value="Homeodomain-like_sf"/>
</dbReference>
<dbReference type="EMBL" id="CM002922">
    <property type="protein sequence ID" value="KGN65483.1"/>
    <property type="molecule type" value="Genomic_DNA"/>
</dbReference>
<dbReference type="InterPro" id="IPR019786">
    <property type="entry name" value="Zinc_finger_PHD-type_CS"/>
</dbReference>
<evidence type="ECO:0000256" key="10">
    <source>
        <dbReference type="ARBA" id="ARBA00023242"/>
    </source>
</evidence>
<dbReference type="SMR" id="A0A0A0LUQ1"/>